<dbReference type="InterPro" id="IPR036612">
    <property type="entry name" value="KH_dom_type_1_sf"/>
</dbReference>
<dbReference type="SUPFAM" id="SSF54791">
    <property type="entry name" value="Eukaryotic type KH-domain (KH-domain type I)"/>
    <property type="match status" value="3"/>
</dbReference>
<evidence type="ECO:0000256" key="2">
    <source>
        <dbReference type="PROSITE-ProRule" id="PRU00117"/>
    </source>
</evidence>
<feature type="domain" description="K Homology" evidence="4">
    <location>
        <begin position="132"/>
        <end position="202"/>
    </location>
</feature>
<dbReference type="FunCoup" id="F0VQ39">
    <property type="interactions" value="99"/>
</dbReference>
<gene>
    <name evidence="6" type="ORF">BN1204_062620</name>
    <name evidence="5" type="ORF">NCLIV_062620</name>
</gene>
<dbReference type="CDD" id="cd00105">
    <property type="entry name" value="KH-I"/>
    <property type="match status" value="1"/>
</dbReference>
<dbReference type="SMART" id="SM00322">
    <property type="entry name" value="KH"/>
    <property type="match status" value="3"/>
</dbReference>
<dbReference type="InterPro" id="IPR047275">
    <property type="entry name" value="KH-I_NOVA_rpt1"/>
</dbReference>
<dbReference type="PROSITE" id="PS50084">
    <property type="entry name" value="KH_TYPE_1"/>
    <property type="match status" value="3"/>
</dbReference>
<dbReference type="InterPro" id="IPR004088">
    <property type="entry name" value="KH_dom_type_1"/>
</dbReference>
<feature type="region of interest" description="Disordered" evidence="3">
    <location>
        <begin position="356"/>
        <end position="383"/>
    </location>
</feature>
<protein>
    <submittedName>
        <fullName evidence="5">HnRNP-E2 protein, related</fullName>
    </submittedName>
</protein>
<dbReference type="PANTHER" id="PTHR10288">
    <property type="entry name" value="KH DOMAIN CONTAINING RNA BINDING PROTEIN"/>
    <property type="match status" value="1"/>
</dbReference>
<dbReference type="AlphaFoldDB" id="F0VQ39"/>
<dbReference type="InParanoid" id="F0VQ39"/>
<dbReference type="VEuPathDB" id="ToxoDB:NCLIV_062620"/>
<proteinExistence type="predicted"/>
<evidence type="ECO:0000256" key="1">
    <source>
        <dbReference type="ARBA" id="ARBA00022737"/>
    </source>
</evidence>
<keyword evidence="7" id="KW-1185">Reference proteome</keyword>
<sequence length="417" mass="42160">MEASSVPPTKRSAFQGPCYLKMIVNNVAAGAIIGKNGVAIAAMEQQTGCALKLSPLNAFYPGTQDRVLVMSGEQEQVNNALVLILGKIKETVTSQFGAGTQTGTQPGSNGAGNGSAECVGRDPFGSNDASQHKITCRLAVPRSAVSTIIGKGGQQIRELQDTTGARVQVSCREEGLAERMITITGLLEQVRAAALGIASCIQSDPYLRDHMHVVYKPGAPGGPGNPGVPGGLGAPLGGAGYCVVPNVYGNAPYGGGGHLYGHGAAGHAAATDALSLQCEISLQVPDQSIGAVIGRNGACVTEVINATGARIQISQKGDLVPGTNDRKIVLSGTVGAVHSAHLLLLQRIHAVQDGVGGKHPGTGGPLSVQGGASAAPGANGMGGAGGHALDLHNAVQPQQPHGLQGNLHYIHSGGYGY</sequence>
<organism evidence="5 7">
    <name type="scientific">Neospora caninum (strain Liverpool)</name>
    <dbReference type="NCBI Taxonomy" id="572307"/>
    <lineage>
        <taxon>Eukaryota</taxon>
        <taxon>Sar</taxon>
        <taxon>Alveolata</taxon>
        <taxon>Apicomplexa</taxon>
        <taxon>Conoidasida</taxon>
        <taxon>Coccidia</taxon>
        <taxon>Eucoccidiorida</taxon>
        <taxon>Eimeriorina</taxon>
        <taxon>Sarcocystidae</taxon>
        <taxon>Neospora</taxon>
    </lineage>
</organism>
<evidence type="ECO:0000313" key="5">
    <source>
        <dbReference type="EMBL" id="CBZ55836.1"/>
    </source>
</evidence>
<dbReference type="Proteomes" id="UP000007494">
    <property type="component" value="Chromosome XII"/>
</dbReference>
<dbReference type="EMBL" id="LN714487">
    <property type="protein sequence ID" value="CEL70578.1"/>
    <property type="molecule type" value="Genomic_DNA"/>
</dbReference>
<evidence type="ECO:0000313" key="6">
    <source>
        <dbReference type="EMBL" id="CEL70578.1"/>
    </source>
</evidence>
<name>F0VQ39_NEOCL</name>
<evidence type="ECO:0000313" key="7">
    <source>
        <dbReference type="Proteomes" id="UP000007494"/>
    </source>
</evidence>
<accession>F0VQ39</accession>
<evidence type="ECO:0000256" key="3">
    <source>
        <dbReference type="SAM" id="MobiDB-lite"/>
    </source>
</evidence>
<dbReference type="RefSeq" id="XP_003885862.1">
    <property type="nucleotide sequence ID" value="XM_003885813.1"/>
</dbReference>
<feature type="domain" description="K Homology" evidence="4">
    <location>
        <begin position="276"/>
        <end position="349"/>
    </location>
</feature>
<reference evidence="5" key="1">
    <citation type="submission" date="2011-02" db="EMBL/GenBank/DDBJ databases">
        <authorList>
            <person name="Aslett M."/>
        </authorList>
    </citation>
    <scope>NUCLEOTIDE SEQUENCE</scope>
    <source>
        <strain evidence="5">Liverpool</strain>
    </source>
</reference>
<dbReference type="InterPro" id="IPR047274">
    <property type="entry name" value="KH-I_NOVA_rpt3"/>
</dbReference>
<dbReference type="OMA" id="SIAKEPH"/>
<reference evidence="7" key="3">
    <citation type="journal article" date="2012" name="PLoS Pathog.">
        <title>Comparative genomics of the apicomplexan parasites Toxoplasma gondii and Neospora caninum: Coccidia differing in host range and transmission strategy.</title>
        <authorList>
            <person name="Reid A.J."/>
            <person name="Vermont S.J."/>
            <person name="Cotton J.A."/>
            <person name="Harris D."/>
            <person name="Hill-Cawthorne G.A."/>
            <person name="Konen-Waisman S."/>
            <person name="Latham S.M."/>
            <person name="Mourier T."/>
            <person name="Norton R."/>
            <person name="Quail M.A."/>
            <person name="Sanders M."/>
            <person name="Shanmugam D."/>
            <person name="Sohal A."/>
            <person name="Wasmuth J.D."/>
            <person name="Brunk B."/>
            <person name="Grigg M.E."/>
            <person name="Howard J.C."/>
            <person name="Parkinson J."/>
            <person name="Roos D.S."/>
            <person name="Trees A.J."/>
            <person name="Berriman M."/>
            <person name="Pain A."/>
            <person name="Wastling J.M."/>
        </authorList>
    </citation>
    <scope>NUCLEOTIDE SEQUENCE [LARGE SCALE GENOMIC DNA]</scope>
    <source>
        <strain evidence="7">Liverpool</strain>
    </source>
</reference>
<dbReference type="EMBL" id="FR823393">
    <property type="protein sequence ID" value="CBZ55836.1"/>
    <property type="molecule type" value="Genomic_DNA"/>
</dbReference>
<dbReference type="CDD" id="cd09031">
    <property type="entry name" value="KH-I_NOVA_rpt3"/>
    <property type="match status" value="1"/>
</dbReference>
<dbReference type="Gene3D" id="3.30.1370.10">
    <property type="entry name" value="K Homology domain, type 1"/>
    <property type="match status" value="3"/>
</dbReference>
<dbReference type="GO" id="GO:0003723">
    <property type="term" value="F:RNA binding"/>
    <property type="evidence" value="ECO:0007669"/>
    <property type="project" value="UniProtKB-UniRule"/>
</dbReference>
<dbReference type="eggNOG" id="KOG2191">
    <property type="taxonomic scope" value="Eukaryota"/>
</dbReference>
<feature type="domain" description="K Homology" evidence="4">
    <location>
        <begin position="16"/>
        <end position="89"/>
    </location>
</feature>
<dbReference type="CDD" id="cd22435">
    <property type="entry name" value="KH-I_NOVA_rpt1"/>
    <property type="match status" value="1"/>
</dbReference>
<dbReference type="InterPro" id="IPR004087">
    <property type="entry name" value="KH_dom"/>
</dbReference>
<evidence type="ECO:0000259" key="4">
    <source>
        <dbReference type="SMART" id="SM00322"/>
    </source>
</evidence>
<dbReference type="Pfam" id="PF00013">
    <property type="entry name" value="KH_1"/>
    <property type="match status" value="3"/>
</dbReference>
<reference evidence="6" key="4">
    <citation type="journal article" date="2015" name="PLoS ONE">
        <title>Comprehensive Evaluation of Toxoplasma gondii VEG and Neospora caninum LIV Genomes with Tachyzoite Stage Transcriptome and Proteome Defines Novel Transcript Features.</title>
        <authorList>
            <person name="Ramaprasad A."/>
            <person name="Mourier T."/>
            <person name="Naeem R."/>
            <person name="Malas T.B."/>
            <person name="Moussa E."/>
            <person name="Panigrahi A."/>
            <person name="Vermont S.J."/>
            <person name="Otto T.D."/>
            <person name="Wastling J."/>
            <person name="Pain A."/>
        </authorList>
    </citation>
    <scope>NUCLEOTIDE SEQUENCE</scope>
    <source>
        <strain evidence="6">Liverpool</strain>
    </source>
</reference>
<keyword evidence="2" id="KW-0694">RNA-binding</keyword>
<reference evidence="5" key="2">
    <citation type="submission" date="2011-03" db="EMBL/GenBank/DDBJ databases">
        <title>Comparative genomics and transcriptomics of Neospora caninum and Toxoplasma gondii.</title>
        <authorList>
            <person name="Reid A.J."/>
            <person name="Sohal A."/>
            <person name="Harris D."/>
            <person name="Quail M."/>
            <person name="Sanders M."/>
            <person name="Berriman M."/>
            <person name="Wastling J.M."/>
            <person name="Pain A."/>
        </authorList>
    </citation>
    <scope>NUCLEOTIDE SEQUENCE</scope>
    <source>
        <strain evidence="5">Liverpool</strain>
    </source>
</reference>
<keyword evidence="1" id="KW-0677">Repeat</keyword>
<dbReference type="OrthoDB" id="441329at2759"/>
<dbReference type="GeneID" id="13441267"/>